<dbReference type="InterPro" id="IPR021270">
    <property type="entry name" value="DUF2849"/>
</dbReference>
<organism evidence="1 2">
    <name type="scientific">Rhizomicrobium palustre</name>
    <dbReference type="NCBI Taxonomy" id="189966"/>
    <lineage>
        <taxon>Bacteria</taxon>
        <taxon>Pseudomonadati</taxon>
        <taxon>Pseudomonadota</taxon>
        <taxon>Alphaproteobacteria</taxon>
        <taxon>Micropepsales</taxon>
        <taxon>Micropepsaceae</taxon>
        <taxon>Rhizomicrobium</taxon>
    </lineage>
</organism>
<reference evidence="1 2" key="1">
    <citation type="submission" date="2020-03" db="EMBL/GenBank/DDBJ databases">
        <title>Genomic Encyclopedia of Type Strains, Phase IV (KMG-IV): sequencing the most valuable type-strain genomes for metagenomic binning, comparative biology and taxonomic classification.</title>
        <authorList>
            <person name="Goeker M."/>
        </authorList>
    </citation>
    <scope>NUCLEOTIDE SEQUENCE [LARGE SCALE GENOMIC DNA]</scope>
    <source>
        <strain evidence="1 2">DSM 19867</strain>
    </source>
</reference>
<sequence length="92" mass="10157">MAQKLTANRLVDGIVLYWKGEGWIENFAEADLFEDETVAKAALEAARASVARNEVVNPYFVELKGEQPLKEREIIRAAGPSVRPDLGKQAEG</sequence>
<keyword evidence="2" id="KW-1185">Reference proteome</keyword>
<evidence type="ECO:0000313" key="2">
    <source>
        <dbReference type="Proteomes" id="UP000570514"/>
    </source>
</evidence>
<dbReference type="AlphaFoldDB" id="A0A846MWY8"/>
<evidence type="ECO:0008006" key="3">
    <source>
        <dbReference type="Google" id="ProtNLM"/>
    </source>
</evidence>
<dbReference type="Proteomes" id="UP000570514">
    <property type="component" value="Unassembled WGS sequence"/>
</dbReference>
<protein>
    <recommendedName>
        <fullName evidence="3">DUF2849 domain-containing protein</fullName>
    </recommendedName>
</protein>
<gene>
    <name evidence="1" type="ORF">FHS83_000979</name>
</gene>
<evidence type="ECO:0000313" key="1">
    <source>
        <dbReference type="EMBL" id="NIK87661.1"/>
    </source>
</evidence>
<dbReference type="Pfam" id="PF11011">
    <property type="entry name" value="DUF2849"/>
    <property type="match status" value="1"/>
</dbReference>
<comment type="caution">
    <text evidence="1">The sequence shown here is derived from an EMBL/GenBank/DDBJ whole genome shotgun (WGS) entry which is preliminary data.</text>
</comment>
<proteinExistence type="predicted"/>
<dbReference type="RefSeq" id="WP_167081474.1">
    <property type="nucleotide sequence ID" value="NZ_BAAADC010000001.1"/>
</dbReference>
<dbReference type="EMBL" id="JAASRM010000001">
    <property type="protein sequence ID" value="NIK87661.1"/>
    <property type="molecule type" value="Genomic_DNA"/>
</dbReference>
<accession>A0A846MWY8</accession>
<name>A0A846MWY8_9PROT</name>